<evidence type="ECO:0000259" key="4">
    <source>
        <dbReference type="Pfam" id="PF01841"/>
    </source>
</evidence>
<dbReference type="SUPFAM" id="SSF54001">
    <property type="entry name" value="Cysteine proteinases"/>
    <property type="match status" value="1"/>
</dbReference>
<dbReference type="InterPro" id="IPR011990">
    <property type="entry name" value="TPR-like_helical_dom_sf"/>
</dbReference>
<dbReference type="InterPro" id="IPR019734">
    <property type="entry name" value="TPR_rpt"/>
</dbReference>
<name>A0ABU9IED6_9SPHN</name>
<feature type="domain" description="DUF3857" evidence="5">
    <location>
        <begin position="68"/>
        <end position="208"/>
    </location>
</feature>
<organism evidence="6 7">
    <name type="scientific">Aurantiacibacter gilvus</name>
    <dbReference type="NCBI Taxonomy" id="3139141"/>
    <lineage>
        <taxon>Bacteria</taxon>
        <taxon>Pseudomonadati</taxon>
        <taxon>Pseudomonadota</taxon>
        <taxon>Alphaproteobacteria</taxon>
        <taxon>Sphingomonadales</taxon>
        <taxon>Erythrobacteraceae</taxon>
        <taxon>Aurantiacibacter</taxon>
    </lineage>
</organism>
<keyword evidence="1" id="KW-0677">Repeat</keyword>
<dbReference type="Proteomes" id="UP001497045">
    <property type="component" value="Unassembled WGS sequence"/>
</dbReference>
<protein>
    <submittedName>
        <fullName evidence="6">DUF3857 domain-containing protein</fullName>
    </submittedName>
</protein>
<dbReference type="Gene3D" id="2.60.40.3140">
    <property type="match status" value="1"/>
</dbReference>
<feature type="chain" id="PRO_5045373868" evidence="3">
    <location>
        <begin position="22"/>
        <end position="930"/>
    </location>
</feature>
<gene>
    <name evidence="6" type="ORF">AAEO60_07800</name>
</gene>
<evidence type="ECO:0000313" key="6">
    <source>
        <dbReference type="EMBL" id="MEL1250570.1"/>
    </source>
</evidence>
<dbReference type="InterPro" id="IPR038765">
    <property type="entry name" value="Papain-like_cys_pep_sf"/>
</dbReference>
<dbReference type="PANTHER" id="PTHR44858:SF1">
    <property type="entry name" value="UDP-N-ACETYLGLUCOSAMINE--PEPTIDE N-ACETYLGLUCOSAMINYLTRANSFERASE SPINDLY-RELATED"/>
    <property type="match status" value="1"/>
</dbReference>
<evidence type="ECO:0000313" key="7">
    <source>
        <dbReference type="Proteomes" id="UP001497045"/>
    </source>
</evidence>
<dbReference type="EMBL" id="JBBYHV010000001">
    <property type="protein sequence ID" value="MEL1250570.1"/>
    <property type="molecule type" value="Genomic_DNA"/>
</dbReference>
<comment type="caution">
    <text evidence="6">The sequence shown here is derived from an EMBL/GenBank/DDBJ whole genome shotgun (WGS) entry which is preliminary data.</text>
</comment>
<evidence type="ECO:0000256" key="3">
    <source>
        <dbReference type="SAM" id="SignalP"/>
    </source>
</evidence>
<dbReference type="Pfam" id="PF12969">
    <property type="entry name" value="DUF3857"/>
    <property type="match status" value="1"/>
</dbReference>
<feature type="signal peptide" evidence="3">
    <location>
        <begin position="1"/>
        <end position="21"/>
    </location>
</feature>
<dbReference type="SUPFAM" id="SSF48452">
    <property type="entry name" value="TPR-like"/>
    <property type="match status" value="2"/>
</dbReference>
<dbReference type="RefSeq" id="WP_341673088.1">
    <property type="nucleotide sequence ID" value="NZ_JBBYHV010000001.1"/>
</dbReference>
<dbReference type="PANTHER" id="PTHR44858">
    <property type="entry name" value="TETRATRICOPEPTIDE REPEAT PROTEIN 6"/>
    <property type="match status" value="1"/>
</dbReference>
<dbReference type="InterPro" id="IPR024618">
    <property type="entry name" value="DUF3857"/>
</dbReference>
<feature type="domain" description="Transglutaminase-like" evidence="4">
    <location>
        <begin position="281"/>
        <end position="382"/>
    </location>
</feature>
<evidence type="ECO:0000259" key="5">
    <source>
        <dbReference type="Pfam" id="PF12969"/>
    </source>
</evidence>
<reference evidence="6 7" key="1">
    <citation type="submission" date="2024-04" db="EMBL/GenBank/DDBJ databases">
        <title>Aurantiacibacter sp. DGU6 16S ribosomal RNA gene Genome sequencing and assembly.</title>
        <authorList>
            <person name="Park S."/>
        </authorList>
    </citation>
    <scope>NUCLEOTIDE SEQUENCE [LARGE SCALE GENOMIC DNA]</scope>
    <source>
        <strain evidence="6 7">DGU6</strain>
    </source>
</reference>
<evidence type="ECO:0000256" key="1">
    <source>
        <dbReference type="ARBA" id="ARBA00022737"/>
    </source>
</evidence>
<dbReference type="InterPro" id="IPR050498">
    <property type="entry name" value="Ycf3"/>
</dbReference>
<dbReference type="Pfam" id="PF01841">
    <property type="entry name" value="Transglut_core"/>
    <property type="match status" value="1"/>
</dbReference>
<dbReference type="SMART" id="SM00028">
    <property type="entry name" value="TPR"/>
    <property type="match status" value="3"/>
</dbReference>
<keyword evidence="3" id="KW-0732">Signal</keyword>
<keyword evidence="2" id="KW-0802">TPR repeat</keyword>
<sequence>MYKSIAVLPLVTIAWSAPVLAGEEVLYGPAPEWVRESELDSQDLDEGPATLLFDWQYRLEGGVVYSFAESATRLDNPQAVMQAGTVSLEWLPDNGDLTVHRVEILRDDEVVDLLAEGVTFEVIRRERALEQRWLDGELTATLAVPGLREDDVLRVAYTVSNDEEALGDEMQALQFLPSEPWQVGSARVIASWPVDEEMYYAAEERVDLPALQQRNGYNFLELDLPLAERDPVPTDAPSRFRRPDILRIGSFADWDEVSRVMAPHFEAAAVLPEGSPIIAEAEAIMARTADPLERAAQATQLVQDEVSYLFVGLDGGGYMPQSAEETWEIRYGDCKAKSVLLLSLLRHMGIESEVVLVNTQGGDAVPELLPLPAFDHMIVHAVIDGTDYWLDGTSSATRLATISDVPPFFYALPLREGGSGLVEMAQRDLAVPQLTVDMTMDHSAGIDFPALMQIDLRFVGPAAAQLQAMVDAANPDMIRQMAASMAGQGSMDIRISDFSITYDEEDAVGTISMQGIIPSQFEWSNGRLRASVEAGEIGEVFNPNRSRPSWREIPVATLGPARQAFGVRMVLPQSGEGFTLEGERNVNSGFGNIRLTREARLEAGELHAIGETFALLGEISPEALPQARREARRLANNTLELVPPDSLVWRWELTDEQRAERAAPLLAAYEDVLEFADEDNLGPLIARAQFLLSIYDFEAALADFDRLIDERPSAWSYWQRATIHKTLGNRTASLADLWSAYDLEYENGTAREVARELAYQGQADEAFELMESLAIADDERVWHFDMLATIAAAAGDLEQAQAYMAQGVADAPQSPEALNADCWFRGLWNTRLDDALEVCTRSIERASNASAALDSRALIRFRQGDYAGAVADLDEALAITPGLAESHYLRSIAKLHLGQEEEAQADRTIALRMAPHLQDFYAFHGIHGPG</sequence>
<dbReference type="InterPro" id="IPR002931">
    <property type="entry name" value="Transglutaminase-like"/>
</dbReference>
<accession>A0ABU9IED6</accession>
<dbReference type="Gene3D" id="1.25.40.10">
    <property type="entry name" value="Tetratricopeptide repeat domain"/>
    <property type="match status" value="2"/>
</dbReference>
<keyword evidence="7" id="KW-1185">Reference proteome</keyword>
<dbReference type="Gene3D" id="3.10.620.30">
    <property type="match status" value="1"/>
</dbReference>
<proteinExistence type="predicted"/>
<evidence type="ECO:0000256" key="2">
    <source>
        <dbReference type="ARBA" id="ARBA00022803"/>
    </source>
</evidence>